<evidence type="ECO:0000313" key="1">
    <source>
        <dbReference type="EMBL" id="KAG9191217.1"/>
    </source>
</evidence>
<keyword evidence="2" id="KW-1185">Reference proteome</keyword>
<dbReference type="Proteomes" id="UP001199106">
    <property type="component" value="Unassembled WGS sequence"/>
</dbReference>
<dbReference type="EMBL" id="JAANER010000004">
    <property type="protein sequence ID" value="KAG9191217.1"/>
    <property type="molecule type" value="Genomic_DNA"/>
</dbReference>
<organism evidence="1 2">
    <name type="scientific">Alternaria panax</name>
    <dbReference type="NCBI Taxonomy" id="48097"/>
    <lineage>
        <taxon>Eukaryota</taxon>
        <taxon>Fungi</taxon>
        <taxon>Dikarya</taxon>
        <taxon>Ascomycota</taxon>
        <taxon>Pezizomycotina</taxon>
        <taxon>Dothideomycetes</taxon>
        <taxon>Pleosporomycetidae</taxon>
        <taxon>Pleosporales</taxon>
        <taxon>Pleosporineae</taxon>
        <taxon>Pleosporaceae</taxon>
        <taxon>Alternaria</taxon>
        <taxon>Alternaria sect. Panax</taxon>
    </lineage>
</organism>
<evidence type="ECO:0000313" key="2">
    <source>
        <dbReference type="Proteomes" id="UP001199106"/>
    </source>
</evidence>
<accession>A0AAD4IAS8</accession>
<reference evidence="1" key="1">
    <citation type="submission" date="2021-07" db="EMBL/GenBank/DDBJ databases">
        <title>Genome Resource of American Ginseng Black Spot Pathogen Alternaria panax.</title>
        <authorList>
            <person name="Qiu C."/>
            <person name="Wang W."/>
            <person name="Liu Z."/>
        </authorList>
    </citation>
    <scope>NUCLEOTIDE SEQUENCE</scope>
    <source>
        <strain evidence="1">BNCC115425</strain>
    </source>
</reference>
<dbReference type="AlphaFoldDB" id="A0AAD4IAS8"/>
<proteinExistence type="predicted"/>
<comment type="caution">
    <text evidence="1">The sequence shown here is derived from an EMBL/GenBank/DDBJ whole genome shotgun (WGS) entry which is preliminary data.</text>
</comment>
<protein>
    <submittedName>
        <fullName evidence="1">Uncharacterized protein</fullName>
    </submittedName>
</protein>
<sequence length="117" mass="13545">MIAQTYLNKSHFLQASSNSFHEQLVVMQTSYIEVPVGIVGIIAHRLFCAEGLREAWKLRPVCATFASAIKDDMLLYRIKEVLYERRNNGIMSHLMPDYLYYRIIRPCDEADSFLAKV</sequence>
<gene>
    <name evidence="1" type="ORF">G6011_09305</name>
</gene>
<name>A0AAD4IAS8_9PLEO</name>